<dbReference type="GO" id="GO:0046872">
    <property type="term" value="F:metal ion binding"/>
    <property type="evidence" value="ECO:0007669"/>
    <property type="project" value="UniProtKB-KW"/>
</dbReference>
<dbReference type="PANTHER" id="PTHR43690:SF18">
    <property type="entry name" value="INSULIN-DEGRADING ENZYME-RELATED"/>
    <property type="match status" value="1"/>
</dbReference>
<dbReference type="InParanoid" id="E2C9D8"/>
<dbReference type="GO" id="GO:0006508">
    <property type="term" value="P:proteolysis"/>
    <property type="evidence" value="ECO:0007669"/>
    <property type="project" value="UniProtKB-KW"/>
</dbReference>
<gene>
    <name evidence="12" type="ORF">EAI_06921</name>
</gene>
<dbReference type="Pfam" id="PF00675">
    <property type="entry name" value="Peptidase_M16"/>
    <property type="match status" value="1"/>
</dbReference>
<evidence type="ECO:0000256" key="8">
    <source>
        <dbReference type="SAM" id="MobiDB-lite"/>
    </source>
</evidence>
<evidence type="ECO:0000256" key="6">
    <source>
        <dbReference type="ARBA" id="ARBA00023049"/>
    </source>
</evidence>
<evidence type="ECO:0000256" key="5">
    <source>
        <dbReference type="ARBA" id="ARBA00022833"/>
    </source>
</evidence>
<feature type="compositionally biased region" description="Low complexity" evidence="8">
    <location>
        <begin position="21"/>
        <end position="33"/>
    </location>
</feature>
<sequence length="918" mass="106524">MVKKYIRKTPVNEREMTEQGAASASSPPYSNPNDQPPPLNPNLNVGAYEIHGGAMEEQRRMMNDSNEHRRVEYLETPIKSENDKKEYRVIKLQNGLIAVLISDMKSGAQQDEDKEKATSAHMSKDDQSDTDMEDESEDEDDEFEDEDDEGSFDEDEESDEDESEDDVLPRGNKTGDRMVACAMSVGVGTFSDPPEIQGLAHFLEHMIFMGSQKYPKENDFDAYVSKYGGHSNGVTGLELTTFNFCIQKDNLKPALDRFAQFFINPLMKRDSITREREAVESEFQMALPSDTNKKLQLQSSFACDNHPVRKFSWGNMTTLRDNVSEDKLYEELHKFRERHYSAHRMKLAIQGKLPLDTLEEYVVEYFSDIPNNGLPADDFSEFKGVKSFDTPAFRRMYKIKPIKDLCSVEITWVMPSIVEHYKTKPDEYLTTVLGNCGQGSLMSYLRQKLWCIAIICDHEEEFEDNCLYSLFYMNIVLTDEGHEHLEEVLDAVFSYINLVKREGPQKILYDENQHIVNTNFRFLEETEAEEYVVDMVETMFYYPPREYIIGNFLLYEYNADLIKQYLDYLAPDNMNIIVYNKMYNEQEFDKLEPWFVTKYTDTEISPECIKRWSTIEPYSYFSLPLPNMFLVNDFSMVSLPEKVPDYPEKVYSDKLLNIWYRPDPTFGLPICYMSLYFISDVPYKSVKNSVLMDLYVMILNQMLIEDLYPAVAVGYNYDIETLEHGALLRMDGFTEKLPLVLMMIVKRMVDFPNLITKDLFEIMKMYLATQYYNSLLDPKNITTTIRLTVLMQVYRTDIQKHTAIRDVTFGDLLEFVKSYLSHLYIQCLVQGNMTQNDVVEKIREPVGMFQCESLELSKKPQPRIMQLPVGTRYCKVRNFNETDVNSVVSNYYQLGVESDEGSAMINLLLVGITMPKGS</sequence>
<evidence type="ECO:0000313" key="12">
    <source>
        <dbReference type="EMBL" id="EFN75483.1"/>
    </source>
</evidence>
<name>E2C9D8_HARSA</name>
<organism evidence="13">
    <name type="scientific">Harpegnathos saltator</name>
    <name type="common">Jerdon's jumping ant</name>
    <dbReference type="NCBI Taxonomy" id="610380"/>
    <lineage>
        <taxon>Eukaryota</taxon>
        <taxon>Metazoa</taxon>
        <taxon>Ecdysozoa</taxon>
        <taxon>Arthropoda</taxon>
        <taxon>Hexapoda</taxon>
        <taxon>Insecta</taxon>
        <taxon>Pterygota</taxon>
        <taxon>Neoptera</taxon>
        <taxon>Endopterygota</taxon>
        <taxon>Hymenoptera</taxon>
        <taxon>Apocrita</taxon>
        <taxon>Aculeata</taxon>
        <taxon>Formicoidea</taxon>
        <taxon>Formicidae</taxon>
        <taxon>Ponerinae</taxon>
        <taxon>Ponerini</taxon>
        <taxon>Harpegnathos</taxon>
    </lineage>
</organism>
<feature type="domain" description="Peptidase M16 N-terminal" evidence="9">
    <location>
        <begin position="173"/>
        <end position="304"/>
    </location>
</feature>
<feature type="region of interest" description="Disordered" evidence="8">
    <location>
        <begin position="1"/>
        <end position="46"/>
    </location>
</feature>
<evidence type="ECO:0000313" key="13">
    <source>
        <dbReference type="Proteomes" id="UP000008237"/>
    </source>
</evidence>
<dbReference type="PROSITE" id="PS00143">
    <property type="entry name" value="INSULINASE"/>
    <property type="match status" value="1"/>
</dbReference>
<evidence type="ECO:0000259" key="11">
    <source>
        <dbReference type="Pfam" id="PF16187"/>
    </source>
</evidence>
<keyword evidence="6" id="KW-0482">Metalloprotease</keyword>
<reference evidence="12 13" key="1">
    <citation type="journal article" date="2010" name="Science">
        <title>Genomic comparison of the ants Camponotus floridanus and Harpegnathos saltator.</title>
        <authorList>
            <person name="Bonasio R."/>
            <person name="Zhang G."/>
            <person name="Ye C."/>
            <person name="Mutti N.S."/>
            <person name="Fang X."/>
            <person name="Qin N."/>
            <person name="Donahue G."/>
            <person name="Yang P."/>
            <person name="Li Q."/>
            <person name="Li C."/>
            <person name="Zhang P."/>
            <person name="Huang Z."/>
            <person name="Berger S.L."/>
            <person name="Reinberg D."/>
            <person name="Wang J."/>
            <person name="Liebig J."/>
        </authorList>
    </citation>
    <scope>NUCLEOTIDE SEQUENCE [LARGE SCALE GENOMIC DNA]</scope>
    <source>
        <strain evidence="12 13">R22 G/1</strain>
    </source>
</reference>
<keyword evidence="4" id="KW-0378">Hydrolase</keyword>
<dbReference type="AlphaFoldDB" id="E2C9D8"/>
<dbReference type="InterPro" id="IPR050626">
    <property type="entry name" value="Peptidase_M16"/>
</dbReference>
<protein>
    <submittedName>
        <fullName evidence="12">Nardilysin</fullName>
    </submittedName>
</protein>
<dbReference type="STRING" id="610380.E2C9D8"/>
<dbReference type="InterPro" id="IPR001431">
    <property type="entry name" value="Pept_M16_Zn_BS"/>
</dbReference>
<keyword evidence="2" id="KW-0645">Protease</keyword>
<evidence type="ECO:0000256" key="2">
    <source>
        <dbReference type="ARBA" id="ARBA00022670"/>
    </source>
</evidence>
<evidence type="ECO:0000256" key="3">
    <source>
        <dbReference type="ARBA" id="ARBA00022723"/>
    </source>
</evidence>
<evidence type="ECO:0000256" key="1">
    <source>
        <dbReference type="ARBA" id="ARBA00007261"/>
    </source>
</evidence>
<dbReference type="InterPro" id="IPR011249">
    <property type="entry name" value="Metalloenz_LuxS/M16"/>
</dbReference>
<evidence type="ECO:0000256" key="4">
    <source>
        <dbReference type="ARBA" id="ARBA00022801"/>
    </source>
</evidence>
<dbReference type="InterPro" id="IPR032632">
    <property type="entry name" value="Peptidase_M16_M"/>
</dbReference>
<dbReference type="FunCoup" id="E2C9D8">
    <property type="interactions" value="1063"/>
</dbReference>
<accession>E2C9D8</accession>
<dbReference type="InterPro" id="IPR011765">
    <property type="entry name" value="Pept_M16_N"/>
</dbReference>
<feature type="domain" description="Peptidase M16 C-terminal" evidence="10">
    <location>
        <begin position="329"/>
        <end position="506"/>
    </location>
</feature>
<dbReference type="PANTHER" id="PTHR43690">
    <property type="entry name" value="NARDILYSIN"/>
    <property type="match status" value="1"/>
</dbReference>
<evidence type="ECO:0000259" key="9">
    <source>
        <dbReference type="Pfam" id="PF00675"/>
    </source>
</evidence>
<dbReference type="MEROPS" id="M16.005"/>
<feature type="domain" description="Peptidase M16 middle/third" evidence="11">
    <location>
        <begin position="520"/>
        <end position="800"/>
    </location>
</feature>
<keyword evidence="3" id="KW-0479">Metal-binding</keyword>
<dbReference type="OrthoDB" id="952271at2759"/>
<comment type="similarity">
    <text evidence="1 7">Belongs to the peptidase M16 family.</text>
</comment>
<feature type="region of interest" description="Disordered" evidence="8">
    <location>
        <begin position="108"/>
        <end position="175"/>
    </location>
</feature>
<dbReference type="InterPro" id="IPR007863">
    <property type="entry name" value="Peptidase_M16_C"/>
</dbReference>
<dbReference type="FunFam" id="3.30.830.10:FF:000005">
    <property type="entry name" value="nardilysin isoform X1"/>
    <property type="match status" value="1"/>
</dbReference>
<dbReference type="Gene3D" id="3.30.830.10">
    <property type="entry name" value="Metalloenzyme, LuxS/M16 peptidase-like"/>
    <property type="match status" value="4"/>
</dbReference>
<dbReference type="Pfam" id="PF05193">
    <property type="entry name" value="Peptidase_M16_C"/>
    <property type="match status" value="1"/>
</dbReference>
<dbReference type="GO" id="GO:0004222">
    <property type="term" value="F:metalloendopeptidase activity"/>
    <property type="evidence" value="ECO:0007669"/>
    <property type="project" value="InterPro"/>
</dbReference>
<proteinExistence type="inferred from homology"/>
<feature type="compositionally biased region" description="Basic and acidic residues" evidence="8">
    <location>
        <begin position="111"/>
        <end position="127"/>
    </location>
</feature>
<dbReference type="OMA" id="RMECLMD"/>
<dbReference type="Proteomes" id="UP000008237">
    <property type="component" value="Unassembled WGS sequence"/>
</dbReference>
<evidence type="ECO:0000256" key="7">
    <source>
        <dbReference type="RuleBase" id="RU004447"/>
    </source>
</evidence>
<dbReference type="EMBL" id="GL453806">
    <property type="protein sequence ID" value="EFN75483.1"/>
    <property type="molecule type" value="Genomic_DNA"/>
</dbReference>
<dbReference type="Pfam" id="PF16187">
    <property type="entry name" value="Peptidase_M16_M"/>
    <property type="match status" value="1"/>
</dbReference>
<dbReference type="SUPFAM" id="SSF63411">
    <property type="entry name" value="LuxS/MPP-like metallohydrolase"/>
    <property type="match status" value="3"/>
</dbReference>
<feature type="compositionally biased region" description="Acidic residues" evidence="8">
    <location>
        <begin position="128"/>
        <end position="166"/>
    </location>
</feature>
<keyword evidence="5" id="KW-0862">Zinc</keyword>
<evidence type="ECO:0000259" key="10">
    <source>
        <dbReference type="Pfam" id="PF05193"/>
    </source>
</evidence>
<keyword evidence="13" id="KW-1185">Reference proteome</keyword>